<name>A0A0B3VU08_9FIRM</name>
<organism evidence="1 2">
    <name type="scientific">Terrisporobacter othiniensis</name>
    <dbReference type="NCBI Taxonomy" id="1577792"/>
    <lineage>
        <taxon>Bacteria</taxon>
        <taxon>Bacillati</taxon>
        <taxon>Bacillota</taxon>
        <taxon>Clostridia</taxon>
        <taxon>Peptostreptococcales</taxon>
        <taxon>Peptostreptococcaceae</taxon>
        <taxon>Terrisporobacter</taxon>
    </lineage>
</organism>
<dbReference type="RefSeq" id="WP_039680748.1">
    <property type="nucleotide sequence ID" value="NZ_JWHR01000121.1"/>
</dbReference>
<comment type="caution">
    <text evidence="1">The sequence shown here is derived from an EMBL/GenBank/DDBJ whole genome shotgun (WGS) entry which is preliminary data.</text>
</comment>
<dbReference type="Proteomes" id="UP000031189">
    <property type="component" value="Unassembled WGS sequence"/>
</dbReference>
<dbReference type="Gene3D" id="2.60.120.260">
    <property type="entry name" value="Galactose-binding domain-like"/>
    <property type="match status" value="1"/>
</dbReference>
<proteinExistence type="predicted"/>
<accession>A0A0B3VU08</accession>
<protein>
    <recommendedName>
        <fullName evidence="3">Peptidase S74 domain-containing protein</fullName>
    </recommendedName>
</protein>
<evidence type="ECO:0008006" key="3">
    <source>
        <dbReference type="Google" id="ProtNLM"/>
    </source>
</evidence>
<dbReference type="InterPro" id="IPR008979">
    <property type="entry name" value="Galactose-bd-like_sf"/>
</dbReference>
<evidence type="ECO:0000313" key="1">
    <source>
        <dbReference type="EMBL" id="KHS56119.1"/>
    </source>
</evidence>
<reference evidence="1 2" key="1">
    <citation type="submission" date="2014-12" db="EMBL/GenBank/DDBJ databases">
        <title>Draft genome sequence of Terrisporobacter sp. 08-306576, isolated from the blood culture of a bacteremia patient.</title>
        <authorList>
            <person name="Lund L.C."/>
            <person name="Sydenham T.V."/>
            <person name="Hogh S.V."/>
            <person name="Skov M.N."/>
            <person name="Kemp M."/>
            <person name="Justesen U.S."/>
        </authorList>
    </citation>
    <scope>NUCLEOTIDE SEQUENCE [LARGE SCALE GENOMIC DNA]</scope>
    <source>
        <strain evidence="1 2">08-306576</strain>
    </source>
</reference>
<sequence length="1540" mass="169718">MQNVSSSYLLEIKKPSRSFECKVTIRDNIYTNADIINITIEDVQPSDGFSIGSAVSKSLELTLSTNNTIYSNSIVKVEIGLNVGSKIEYVLMGYFNIDDIEKTDYSIKLTCFDNMMKFEKPYFSKLGKTASLKNIVNELSQITGVEFTGSLPSYNLNKLEGFTCREALGFISSLCAGNAYITRDGKFTINTLKTIDYSITDENYIDLKTEENVYRIGAVTCKVNEKELTKGTLSNSSMEVTFENPWVNDSILTDIYNKLKSIEYVGYSMKWQGDLSLDVGDIISLTDHKGVKRNIPILSQKFNYNGGLTSEIGAKGESKNKNEFNSTGNLSNKVNRVVTELLIVNEALINKADIEDLKAVNATIENLIAENVTITGKLTAIEGEFGTLKANVGVIDKLTVTHTAQINELEANKASITQLEAVSAKIGTVEAEVGKIQTLVNGNLSSENIQAGGITSDKLTIANGFITNAMIANLDVSKINAGDISTNKFRIKSDDGGIEIVGATQQFKDKNNKVRVQIGRDKNNNFTFSLFDETGTGVLIDHTGIKEGAIADDLIISDMIASDAVGEKQINYSSFITGFNKDTNTNTIKSTKIMLNNQNQTLDVAFNQLKTQADDTKSLTESHSTTIGVMQGQITTAINNTQIVKDGQTILLKDDYNRTVQTVNSMNSTIVSHTTKINEHTGKITGVETRVNTVERDLDGITARVSSTEKNVTTVTNTANAANSNATNALNIANSANSKIDGLEIGGRNIVKDTGTSKSIIGTGTTNRTGCTYHFTVPYLTDIKGKELIVVFDWKYEGENPSGTFYMQTGEPQYGLVTGTQTISPTNTKGTVKNIWKPAMERDTKSVYIRTDNMVGTFTISNLRVYFGTKDIGWTPAPEDVQTQIDTNKTEISSTKSKVSSIETNLSSITSRVSEVEKTQTTVDGKVTSLQTRMQSAEQKLTKEGLTTIISNHYTTSNDVNGIVTSKGYQTHSQVQQTVDKLQAKFTANGGYNKLYNSAFLTGDIRNWSNLGTCTRTVTSSTTSGFAKCLKIVADGASQGVYQIVDNLVVGKQYTLSALVKATSGKTGIQVYHDDKYLHSYTSPEEKYQVLSITFKATTTTASIRLGTLGSGTSGTYYYTGVLLTEGELVEPWSPHPSEVYDGITTIDKDGITVTSSNVKSKTTISANGFKIIKTDTNEEVFKVNSSGRLELYGIFRTRNGDRKSGYFGENQVTFYNWWSDTNESIAYFYGGKTSANKRSADVVGKDVFSLGVGEPGSGTKVLEGSSSTLNIYKNTNFNNYKLKEVNSINEDTIQSTFVERIVIRSSQVNSNHDSGNLNLNYWKGYNVTSSVEVKVCNGNNDGTRGKLTCQDFKAYGTKNACVQTSVGYVDINAYETADYYFGDIGETILDNDGYSYVYIDSIFTETANTSRKYQVFLSVYGEGIANVIERYPTHFIIKGTPNLEVGYEIKAKRKGYEDYRFEREENPFRIGESHGLDEEYIQERVNFDGKIEKSINEEITKDIQNKPLEEFIINYVERSIENKDLMEIIEEDLNYENIN</sequence>
<dbReference type="OrthoDB" id="1741970at2"/>
<dbReference type="EMBL" id="JWHR01000121">
    <property type="protein sequence ID" value="KHS56119.1"/>
    <property type="molecule type" value="Genomic_DNA"/>
</dbReference>
<evidence type="ECO:0000313" key="2">
    <source>
        <dbReference type="Proteomes" id="UP000031189"/>
    </source>
</evidence>
<gene>
    <name evidence="1" type="ORF">QX51_15210</name>
</gene>
<keyword evidence="2" id="KW-1185">Reference proteome</keyword>
<dbReference type="Gene3D" id="1.20.5.340">
    <property type="match status" value="2"/>
</dbReference>
<dbReference type="STRING" id="1577792.QX51_15210"/>
<dbReference type="SUPFAM" id="SSF49785">
    <property type="entry name" value="Galactose-binding domain-like"/>
    <property type="match status" value="1"/>
</dbReference>